<feature type="domain" description="NXPE C-terminal" evidence="3">
    <location>
        <begin position="370"/>
        <end position="597"/>
    </location>
</feature>
<dbReference type="SUPFAM" id="SSF81296">
    <property type="entry name" value="E set domains"/>
    <property type="match status" value="1"/>
</dbReference>
<evidence type="ECO:0000313" key="5">
    <source>
        <dbReference type="Proteomes" id="UP001295444"/>
    </source>
</evidence>
<protein>
    <recommendedName>
        <fullName evidence="3">NXPE C-terminal domain-containing protein</fullName>
    </recommendedName>
</protein>
<gene>
    <name evidence="4" type="ORF">PECUL_23A050072</name>
</gene>
<comment type="similarity">
    <text evidence="1">Belongs to the NXPE family.</text>
</comment>
<keyword evidence="5" id="KW-1185">Reference proteome</keyword>
<sequence length="597" mass="68575">MYLRLVTRICNMSKSDTKAFKKILFFSVIFILALSFSFRLSLFQPLKSSIHQVTYSDHNVSHMDVNESSTIYNSDDTDREIYQIYNAINHTIPNVSFTWLNKTTSAKNSKAIILNYRKKYCIGDYLTVRVDMFDFLGNKKTYGGDFLRARIYSQSLGAGASGRIEDFNNGSYLINFTLSWEGNVEISIILLHPSEGVSVLWRTRNMGYQNIIYIGKFLNKTQEIHKECGFSLETQEEQCEYADKIHGEFFYCLKPQNVPCEALISLKCQIRNHSYLTKLEESMFTRHEERARDRVSWVVDRHSPRESTEQSPPMSGGPPPMIGVGPTRCSWGPQGPHLPLMGNSALQVKSKCRIGMSPPVPGGYFLKNVWHSLFCNLSSYEPLSQINECLSGKMIYLMGDSTILQWMRYFPKLMKNGSKGLKFFDLHGSGWEKQLLALDMERQVLIQWKKHGLPFVTLSFFTLKDYATVTNEIDRLAGGPQTIIVIALGQHFRPFPLPLFVRRLLNVRKAIERLFLRSPETKVIIKSENTREIKTDVERFSDFHGYIQYLLVKDVFKGLNIGMIDAWDMTVAFDSNAAHPPEIVIKNQINMFLAYIC</sequence>
<evidence type="ECO:0000256" key="2">
    <source>
        <dbReference type="SAM" id="MobiDB-lite"/>
    </source>
</evidence>
<name>A0AAD1STX5_PELCU</name>
<dbReference type="Proteomes" id="UP001295444">
    <property type="component" value="Chromosome 08"/>
</dbReference>
<reference evidence="4" key="1">
    <citation type="submission" date="2022-03" db="EMBL/GenBank/DDBJ databases">
        <authorList>
            <person name="Alioto T."/>
            <person name="Alioto T."/>
            <person name="Gomez Garrido J."/>
        </authorList>
    </citation>
    <scope>NUCLEOTIDE SEQUENCE</scope>
</reference>
<dbReference type="InterPro" id="IPR057106">
    <property type="entry name" value="NXPE4_C"/>
</dbReference>
<feature type="region of interest" description="Disordered" evidence="2">
    <location>
        <begin position="297"/>
        <end position="322"/>
    </location>
</feature>
<evidence type="ECO:0000313" key="4">
    <source>
        <dbReference type="EMBL" id="CAH2311571.1"/>
    </source>
</evidence>
<dbReference type="InterPro" id="IPR026845">
    <property type="entry name" value="NXPH/NXPE"/>
</dbReference>
<dbReference type="EMBL" id="OW240919">
    <property type="protein sequence ID" value="CAH2311571.1"/>
    <property type="molecule type" value="Genomic_DNA"/>
</dbReference>
<feature type="compositionally biased region" description="Basic and acidic residues" evidence="2">
    <location>
        <begin position="297"/>
        <end position="308"/>
    </location>
</feature>
<dbReference type="Pfam" id="PF24536">
    <property type="entry name" value="NXPE4_C"/>
    <property type="match status" value="1"/>
</dbReference>
<evidence type="ECO:0000256" key="1">
    <source>
        <dbReference type="ARBA" id="ARBA00005431"/>
    </source>
</evidence>
<proteinExistence type="inferred from homology"/>
<organism evidence="4 5">
    <name type="scientific">Pelobates cultripes</name>
    <name type="common">Western spadefoot toad</name>
    <dbReference type="NCBI Taxonomy" id="61616"/>
    <lineage>
        <taxon>Eukaryota</taxon>
        <taxon>Metazoa</taxon>
        <taxon>Chordata</taxon>
        <taxon>Craniata</taxon>
        <taxon>Vertebrata</taxon>
        <taxon>Euteleostomi</taxon>
        <taxon>Amphibia</taxon>
        <taxon>Batrachia</taxon>
        <taxon>Anura</taxon>
        <taxon>Pelobatoidea</taxon>
        <taxon>Pelobatidae</taxon>
        <taxon>Pelobates</taxon>
    </lineage>
</organism>
<evidence type="ECO:0000259" key="3">
    <source>
        <dbReference type="Pfam" id="PF24536"/>
    </source>
</evidence>
<dbReference type="PANTHER" id="PTHR16165">
    <property type="entry name" value="NXPE FAMILY MEMBER"/>
    <property type="match status" value="1"/>
</dbReference>
<dbReference type="PANTHER" id="PTHR16165:SF3">
    <property type="entry name" value="NXPE FAMILY MEMBER 1"/>
    <property type="match status" value="1"/>
</dbReference>
<dbReference type="Pfam" id="PF06312">
    <property type="entry name" value="Neurexophilin"/>
    <property type="match status" value="1"/>
</dbReference>
<dbReference type="InterPro" id="IPR014756">
    <property type="entry name" value="Ig_E-set"/>
</dbReference>
<dbReference type="AlphaFoldDB" id="A0AAD1STX5"/>
<accession>A0AAD1STX5</accession>